<gene>
    <name evidence="6" type="ORF">MCNS_54060</name>
</gene>
<evidence type="ECO:0000313" key="6">
    <source>
        <dbReference type="EMBL" id="BBZ42343.1"/>
    </source>
</evidence>
<evidence type="ECO:0000313" key="7">
    <source>
        <dbReference type="Proteomes" id="UP000467385"/>
    </source>
</evidence>
<organism evidence="6 7">
    <name type="scientific">Mycobacterium conspicuum</name>
    <dbReference type="NCBI Taxonomy" id="44010"/>
    <lineage>
        <taxon>Bacteria</taxon>
        <taxon>Bacillati</taxon>
        <taxon>Actinomycetota</taxon>
        <taxon>Actinomycetes</taxon>
        <taxon>Mycobacteriales</taxon>
        <taxon>Mycobacteriaceae</taxon>
        <taxon>Mycobacterium</taxon>
    </lineage>
</organism>
<evidence type="ECO:0000256" key="3">
    <source>
        <dbReference type="ARBA" id="ARBA00023002"/>
    </source>
</evidence>
<dbReference type="GO" id="GO:0008726">
    <property type="term" value="F:alkanesulfonate monooxygenase activity"/>
    <property type="evidence" value="ECO:0007669"/>
    <property type="project" value="TreeGrafter"/>
</dbReference>
<dbReference type="PANTHER" id="PTHR42847">
    <property type="entry name" value="ALKANESULFONATE MONOOXYGENASE"/>
    <property type="match status" value="1"/>
</dbReference>
<keyword evidence="4" id="KW-0503">Monooxygenase</keyword>
<keyword evidence="3" id="KW-0560">Oxidoreductase</keyword>
<dbReference type="Gene3D" id="3.20.20.30">
    <property type="entry name" value="Luciferase-like domain"/>
    <property type="match status" value="1"/>
</dbReference>
<dbReference type="NCBIfam" id="TIGR03856">
    <property type="entry name" value="F420_MSMEG_2906"/>
    <property type="match status" value="1"/>
</dbReference>
<keyword evidence="7" id="KW-1185">Reference proteome</keyword>
<evidence type="ECO:0000256" key="2">
    <source>
        <dbReference type="ARBA" id="ARBA00022643"/>
    </source>
</evidence>
<evidence type="ECO:0000259" key="5">
    <source>
        <dbReference type="Pfam" id="PF00296"/>
    </source>
</evidence>
<dbReference type="CDD" id="cd01097">
    <property type="entry name" value="Tetrahydromethanopterin_reductase"/>
    <property type="match status" value="1"/>
</dbReference>
<keyword evidence="2" id="KW-0288">FMN</keyword>
<dbReference type="EMBL" id="AP022613">
    <property type="protein sequence ID" value="BBZ42343.1"/>
    <property type="molecule type" value="Genomic_DNA"/>
</dbReference>
<dbReference type="GO" id="GO:0046306">
    <property type="term" value="P:alkanesulfonate catabolic process"/>
    <property type="evidence" value="ECO:0007669"/>
    <property type="project" value="TreeGrafter"/>
</dbReference>
<protein>
    <submittedName>
        <fullName evidence="6">LLM class F420-dependent oxidoreductase</fullName>
    </submittedName>
</protein>
<keyword evidence="1" id="KW-0285">Flavoprotein</keyword>
<dbReference type="PANTHER" id="PTHR42847:SF8">
    <property type="entry name" value="CONSERVED PROTEIN"/>
    <property type="match status" value="1"/>
</dbReference>
<dbReference type="Pfam" id="PF00296">
    <property type="entry name" value="Bac_luciferase"/>
    <property type="match status" value="1"/>
</dbReference>
<dbReference type="InterPro" id="IPR036661">
    <property type="entry name" value="Luciferase-like_sf"/>
</dbReference>
<sequence>MRPDLPIRIGVQLQPQHAPHYGHIRDAVRRCEDIGVDIAFTWDHFFPLYGDPEGPHFECWTVLGAWAEQTSRLEIGALVTCNSYRNPELLADMARTVDHISGGRLILGIGSGWKEKDYDEYGYEFGTVGSRLDDLAGALPRIKSRLAKLNPAPTREIPLLIGGKGPRKTLRLVAQYADIWHGFTTVDTYPEAAGVLDEHCATVGRDPATVERSAGVENNSGVRRGEGIDGLIANAEGLAALGVTLLTVGCNGPDYDLTAAEALCRWRDKR</sequence>
<evidence type="ECO:0000256" key="1">
    <source>
        <dbReference type="ARBA" id="ARBA00022630"/>
    </source>
</evidence>
<feature type="domain" description="Luciferase-like" evidence="5">
    <location>
        <begin position="10"/>
        <end position="215"/>
    </location>
</feature>
<dbReference type="InterPro" id="IPR011251">
    <property type="entry name" value="Luciferase-like_dom"/>
</dbReference>
<name>A0A7I7YN57_9MYCO</name>
<proteinExistence type="predicted"/>
<dbReference type="InterPro" id="IPR050172">
    <property type="entry name" value="SsuD_RutA_monooxygenase"/>
</dbReference>
<dbReference type="InterPro" id="IPR022480">
    <property type="entry name" value="F420_MSMEG2906"/>
</dbReference>
<dbReference type="AlphaFoldDB" id="A0A7I7YN57"/>
<reference evidence="6 7" key="1">
    <citation type="journal article" date="2019" name="Emerg. Microbes Infect.">
        <title>Comprehensive subspecies identification of 175 nontuberculous mycobacteria species based on 7547 genomic profiles.</title>
        <authorList>
            <person name="Matsumoto Y."/>
            <person name="Kinjo T."/>
            <person name="Motooka D."/>
            <person name="Nabeya D."/>
            <person name="Jung N."/>
            <person name="Uechi K."/>
            <person name="Horii T."/>
            <person name="Iida T."/>
            <person name="Fujita J."/>
            <person name="Nakamura S."/>
        </authorList>
    </citation>
    <scope>NUCLEOTIDE SEQUENCE [LARGE SCALE GENOMIC DNA]</scope>
    <source>
        <strain evidence="6 7">JCM 14738</strain>
    </source>
</reference>
<accession>A0A7I7YN57</accession>
<evidence type="ECO:0000256" key="4">
    <source>
        <dbReference type="ARBA" id="ARBA00023033"/>
    </source>
</evidence>
<dbReference type="SUPFAM" id="SSF51679">
    <property type="entry name" value="Bacterial luciferase-like"/>
    <property type="match status" value="1"/>
</dbReference>
<dbReference type="Proteomes" id="UP000467385">
    <property type="component" value="Chromosome"/>
</dbReference>